<dbReference type="RefSeq" id="WP_231512896.1">
    <property type="nucleotide sequence ID" value="NC_017941.2"/>
</dbReference>
<dbReference type="Proteomes" id="UP000027075">
    <property type="component" value="Chromosome"/>
</dbReference>
<keyword evidence="1" id="KW-0812">Transmembrane</keyword>
<proteinExistence type="predicted"/>
<name>A0A059TSE1_HALMT</name>
<dbReference type="EMBL" id="CP007551">
    <property type="protein sequence ID" value="AHZ21573.1"/>
    <property type="molecule type" value="Genomic_DNA"/>
</dbReference>
<gene>
    <name evidence="2" type="ORF">BM92_02400</name>
</gene>
<evidence type="ECO:0000256" key="1">
    <source>
        <dbReference type="SAM" id="Phobius"/>
    </source>
</evidence>
<accession>A0A059TSE1</accession>
<evidence type="ECO:0000313" key="2">
    <source>
        <dbReference type="EMBL" id="AHZ21573.1"/>
    </source>
</evidence>
<organism evidence="2 3">
    <name type="scientific">Haloferax mediterranei (strain ATCC 33500 / DSM 1411 / JCM 8866 / NBRC 14739 / NCIMB 2177 / R-4)</name>
    <name type="common">Halobacterium mediterranei</name>
    <dbReference type="NCBI Taxonomy" id="523841"/>
    <lineage>
        <taxon>Archaea</taxon>
        <taxon>Methanobacteriati</taxon>
        <taxon>Methanobacteriota</taxon>
        <taxon>Stenosarchaea group</taxon>
        <taxon>Halobacteria</taxon>
        <taxon>Halobacteriales</taxon>
        <taxon>Haloferacaceae</taxon>
        <taxon>Haloferax</taxon>
    </lineage>
</organism>
<reference evidence="2 3" key="1">
    <citation type="submission" date="2014-04" db="EMBL/GenBank/DDBJ databases">
        <title>Transcriptional profiles of Haloferax mediterranei on the basis of nitrogen availability.</title>
        <authorList>
            <person name="Bautista V."/>
        </authorList>
    </citation>
    <scope>NUCLEOTIDE SEQUENCE [LARGE SCALE GENOMIC DNA]</scope>
    <source>
        <strain evidence="3">ATCC 33500 / DSM 1411 / JCM 8866 / NBRC 14739 / NCIMB 2177 / R-4</strain>
    </source>
</reference>
<dbReference type="AlphaFoldDB" id="A0A059TSE1"/>
<feature type="transmembrane region" description="Helical" evidence="1">
    <location>
        <begin position="15"/>
        <end position="35"/>
    </location>
</feature>
<keyword evidence="1" id="KW-0472">Membrane</keyword>
<evidence type="ECO:0000313" key="3">
    <source>
        <dbReference type="Proteomes" id="UP000027075"/>
    </source>
</evidence>
<keyword evidence="1" id="KW-1133">Transmembrane helix</keyword>
<dbReference type="GeneID" id="40156712"/>
<protein>
    <submittedName>
        <fullName evidence="2">Uncharacterized protein</fullName>
    </submittedName>
</protein>
<feature type="transmembrane region" description="Helical" evidence="1">
    <location>
        <begin position="42"/>
        <end position="65"/>
    </location>
</feature>
<sequence length="85" mass="9220">MSSPDSKLEQSVSSLYRAILGSLLAVVGIFIFGALRQLSTDNLIWGVIGFAAVIVVAYWVLMLFLEGIEDGVDTGYRTHSGDDRP</sequence>